<dbReference type="InterPro" id="IPR002939">
    <property type="entry name" value="DnaJ_C"/>
</dbReference>
<dbReference type="Pfam" id="PF01556">
    <property type="entry name" value="DnaJ_C"/>
    <property type="match status" value="1"/>
</dbReference>
<evidence type="ECO:0000256" key="7">
    <source>
        <dbReference type="ARBA" id="ARBA00022787"/>
    </source>
</evidence>
<name>A0A4D5RBL0_IXOSC</name>
<dbReference type="GO" id="GO:0005741">
    <property type="term" value="C:mitochondrial outer membrane"/>
    <property type="evidence" value="ECO:0007669"/>
    <property type="project" value="UniProtKB-SubCell"/>
</dbReference>
<evidence type="ECO:0000256" key="5">
    <source>
        <dbReference type="ARBA" id="ARBA00022737"/>
    </source>
</evidence>
<dbReference type="EMBL" id="GHJT01000514">
    <property type="protein sequence ID" value="MOY34485.1"/>
    <property type="molecule type" value="Transcribed_RNA"/>
</dbReference>
<dbReference type="PROSITE" id="PS51188">
    <property type="entry name" value="ZF_CR"/>
    <property type="match status" value="1"/>
</dbReference>
<keyword evidence="3" id="KW-0488">Methylation</keyword>
<dbReference type="Gene3D" id="2.10.230.10">
    <property type="entry name" value="Heat shock protein DnaJ, cysteine-rich domain"/>
    <property type="match status" value="1"/>
</dbReference>
<evidence type="ECO:0000256" key="4">
    <source>
        <dbReference type="ARBA" id="ARBA00022723"/>
    </source>
</evidence>
<feature type="domain" description="CR-type" evidence="18">
    <location>
        <begin position="207"/>
        <end position="285"/>
    </location>
</feature>
<dbReference type="GO" id="GO:0005102">
    <property type="term" value="F:signaling receptor binding"/>
    <property type="evidence" value="ECO:0007669"/>
    <property type="project" value="UniProtKB-ARBA"/>
</dbReference>
<keyword evidence="10" id="KW-0007">Acetylation</keyword>
<dbReference type="CDD" id="cd10747">
    <property type="entry name" value="DnaJ_C"/>
    <property type="match status" value="1"/>
</dbReference>
<dbReference type="SMART" id="SM00271">
    <property type="entry name" value="DnaJ"/>
    <property type="match status" value="1"/>
</dbReference>
<dbReference type="PROSITE" id="PS00636">
    <property type="entry name" value="DNAJ_1"/>
    <property type="match status" value="1"/>
</dbReference>
<feature type="domain" description="J" evidence="17">
    <location>
        <begin position="61"/>
        <end position="126"/>
    </location>
</feature>
<keyword evidence="9" id="KW-0809">Transit peptide</keyword>
<dbReference type="VEuPathDB" id="VectorBase:ISCP_018589"/>
<keyword evidence="4 16" id="KW-0479">Metal-binding</keyword>
<evidence type="ECO:0000256" key="1">
    <source>
        <dbReference type="ARBA" id="ARBA00004294"/>
    </source>
</evidence>
<evidence type="ECO:0000256" key="15">
    <source>
        <dbReference type="ARBA" id="ARBA00093620"/>
    </source>
</evidence>
<dbReference type="HAMAP" id="MF_01152">
    <property type="entry name" value="DnaJ"/>
    <property type="match status" value="1"/>
</dbReference>
<dbReference type="FunFam" id="2.10.230.10:FF:000003">
    <property type="entry name" value="dnaJ homolog subfamily A member 3, mitochondrial"/>
    <property type="match status" value="1"/>
</dbReference>
<dbReference type="GO" id="GO:0005829">
    <property type="term" value="C:cytosol"/>
    <property type="evidence" value="ECO:0007669"/>
    <property type="project" value="UniProtKB-ARBA"/>
</dbReference>
<dbReference type="KEGG" id="isc:115333029"/>
<dbReference type="PROSITE" id="PS50076">
    <property type="entry name" value="DNAJ_2"/>
    <property type="match status" value="1"/>
</dbReference>
<dbReference type="PRINTS" id="PR00625">
    <property type="entry name" value="JDOMAIN"/>
</dbReference>
<proteinExistence type="inferred from homology"/>
<dbReference type="Gene3D" id="1.10.287.110">
    <property type="entry name" value="DnaJ domain"/>
    <property type="match status" value="1"/>
</dbReference>
<evidence type="ECO:0000256" key="9">
    <source>
        <dbReference type="ARBA" id="ARBA00022946"/>
    </source>
</evidence>
<dbReference type="InterPro" id="IPR036410">
    <property type="entry name" value="HSP_DnaJ_Cys-rich_dom_sf"/>
</dbReference>
<dbReference type="CDD" id="cd06257">
    <property type="entry name" value="DnaJ"/>
    <property type="match status" value="1"/>
</dbReference>
<feature type="non-terminal residue" evidence="19">
    <location>
        <position position="470"/>
    </location>
</feature>
<dbReference type="FunFam" id="1.10.287.110:FF:000075">
    <property type="entry name" value="Uncharacterized protein, isoform D"/>
    <property type="match status" value="1"/>
</dbReference>
<dbReference type="VEuPathDB" id="VectorBase:ISCW020762"/>
<keyword evidence="7" id="KW-1000">Mitochondrion outer membrane</keyword>
<evidence type="ECO:0000259" key="17">
    <source>
        <dbReference type="PROSITE" id="PS50076"/>
    </source>
</evidence>
<dbReference type="PANTHER" id="PTHR44145:SF3">
    <property type="entry name" value="DNAJ HOMOLOG SUBFAMILY A MEMBER 3, MITOCHONDRIAL"/>
    <property type="match status" value="1"/>
</dbReference>
<dbReference type="GO" id="GO:0008270">
    <property type="term" value="F:zinc ion binding"/>
    <property type="evidence" value="ECO:0007669"/>
    <property type="project" value="UniProtKB-KW"/>
</dbReference>
<dbReference type="GO" id="GO:0031072">
    <property type="term" value="F:heat shock protein binding"/>
    <property type="evidence" value="ECO:0007669"/>
    <property type="project" value="InterPro"/>
</dbReference>
<dbReference type="SUPFAM" id="SSF46565">
    <property type="entry name" value="Chaperone J-domain"/>
    <property type="match status" value="1"/>
</dbReference>
<dbReference type="AlphaFoldDB" id="A0A4D5RBL0"/>
<dbReference type="OrthoDB" id="10256793at2759"/>
<evidence type="ECO:0000256" key="8">
    <source>
        <dbReference type="ARBA" id="ARBA00022833"/>
    </source>
</evidence>
<dbReference type="RefSeq" id="XP_029851423.2">
    <property type="nucleotide sequence ID" value="XM_029995563.4"/>
</dbReference>
<organism evidence="19">
    <name type="scientific">Ixodes scapularis</name>
    <name type="common">Black-legged tick</name>
    <name type="synonym">Deer tick</name>
    <dbReference type="NCBI Taxonomy" id="6945"/>
    <lineage>
        <taxon>Eukaryota</taxon>
        <taxon>Metazoa</taxon>
        <taxon>Ecdysozoa</taxon>
        <taxon>Arthropoda</taxon>
        <taxon>Chelicerata</taxon>
        <taxon>Arachnida</taxon>
        <taxon>Acari</taxon>
        <taxon>Parasitiformes</taxon>
        <taxon>Ixodida</taxon>
        <taxon>Ixodoidea</taxon>
        <taxon>Ixodidae</taxon>
        <taxon>Ixodinae</taxon>
        <taxon>Ixodes</taxon>
    </lineage>
</organism>
<dbReference type="CDD" id="cd10719">
    <property type="entry name" value="DnaJ_zf"/>
    <property type="match status" value="1"/>
</dbReference>
<keyword evidence="2" id="KW-0217">Developmental protein</keyword>
<sequence>MTMFATVRVPARLVRCCVVCTKLNGVSRPIASFEAGKTLQYAGANQRIRQFHASSSLCRRDYYEVLGVPKNSNQKDIKKAYYQLAKKYHPDTNKGDPEAAKKFQEVSEAYEILSDDSKRQQYDQWGTTSDFPGGAGAGAGAGAGSQGTWGPGGFHSTIDPEELFRKIFGDLGSRTGFSDFDFSESQFGFGGAQEVILNLTFQQAARGVNKDVNVNVVDTCPRCQGSRSEPGSRAVRCPYCNGSGMETISTGPFVMRSTCRHCHGSRMHIQHPCQQCHAKGTTVQRKMVTVPVPAGVEDGQTVRMQVGKKELFVTFKVARSDYFRRDGPDVHTDAGITLSQAVLGGTVRVQGIYDDIMLKIPAGTSSHTKIRLANKGVKRLNSSGYGDHYVHIKIRIPQKMSDKQKALVQAYAELEDDTPGTVDGIVNTRQGKTAMDDPEGLVRQIRTALEETSLEEPVVEKLEGQNDSKA</sequence>
<dbReference type="GO" id="GO:0009408">
    <property type="term" value="P:response to heat"/>
    <property type="evidence" value="ECO:0007669"/>
    <property type="project" value="InterPro"/>
</dbReference>
<dbReference type="FunFam" id="2.60.260.20:FF:000005">
    <property type="entry name" value="Chaperone protein dnaJ 1, mitochondrial"/>
    <property type="match status" value="1"/>
</dbReference>
<dbReference type="InterPro" id="IPR008971">
    <property type="entry name" value="HSP40/DnaJ_pept-bd"/>
</dbReference>
<dbReference type="InterPro" id="IPR036869">
    <property type="entry name" value="J_dom_sf"/>
</dbReference>
<dbReference type="PANTHER" id="PTHR44145">
    <property type="entry name" value="DNAJ HOMOLOG SUBFAMILY A MEMBER 3, MITOCHONDRIAL"/>
    <property type="match status" value="1"/>
</dbReference>
<keyword evidence="5" id="KW-0677">Repeat</keyword>
<dbReference type="GO" id="GO:0006457">
    <property type="term" value="P:protein folding"/>
    <property type="evidence" value="ECO:0007669"/>
    <property type="project" value="InterPro"/>
</dbReference>
<dbReference type="SUPFAM" id="SSF57938">
    <property type="entry name" value="DnaJ/Hsp40 cysteine-rich domain"/>
    <property type="match status" value="1"/>
</dbReference>
<evidence type="ECO:0000256" key="11">
    <source>
        <dbReference type="ARBA" id="ARBA00023128"/>
    </source>
</evidence>
<reference evidence="19" key="1">
    <citation type="submission" date="2019-04" db="EMBL/GenBank/DDBJ databases">
        <title>An insight into the mialome of Ixodes scapularis.</title>
        <authorList>
            <person name="Ribeiro J.M."/>
            <person name="Mather T.N."/>
            <person name="Karim S."/>
        </authorList>
    </citation>
    <scope>NUCLEOTIDE SEQUENCE</scope>
</reference>
<dbReference type="OMA" id="MATDYYA"/>
<evidence type="ECO:0000256" key="6">
    <source>
        <dbReference type="ARBA" id="ARBA00022771"/>
    </source>
</evidence>
<comment type="subcellular location">
    <subcellularLocation>
        <location evidence="1">Mitochondrion outer membrane</location>
    </subcellularLocation>
</comment>
<evidence type="ECO:0000256" key="10">
    <source>
        <dbReference type="ARBA" id="ARBA00022990"/>
    </source>
</evidence>
<dbReference type="Gene3D" id="2.60.260.20">
    <property type="entry name" value="Urease metallochaperone UreE, N-terminal domain"/>
    <property type="match status" value="2"/>
</dbReference>
<keyword evidence="13" id="KW-0143">Chaperone</keyword>
<dbReference type="VEuPathDB" id="VectorBase:ISCI009131"/>
<evidence type="ECO:0000256" key="3">
    <source>
        <dbReference type="ARBA" id="ARBA00022481"/>
    </source>
</evidence>
<dbReference type="InterPro" id="IPR018253">
    <property type="entry name" value="DnaJ_domain_CS"/>
</dbReference>
<accession>A0A4D5RBL0</accession>
<evidence type="ECO:0000259" key="18">
    <source>
        <dbReference type="PROSITE" id="PS51188"/>
    </source>
</evidence>
<evidence type="ECO:0000256" key="2">
    <source>
        <dbReference type="ARBA" id="ARBA00022473"/>
    </source>
</evidence>
<dbReference type="InterPro" id="IPR001305">
    <property type="entry name" value="HSP_DnaJ_Cys-rich_dom"/>
</dbReference>
<dbReference type="GO" id="GO:0051082">
    <property type="term" value="F:unfolded protein binding"/>
    <property type="evidence" value="ECO:0007669"/>
    <property type="project" value="InterPro"/>
</dbReference>
<dbReference type="GO" id="GO:0005524">
    <property type="term" value="F:ATP binding"/>
    <property type="evidence" value="ECO:0007669"/>
    <property type="project" value="InterPro"/>
</dbReference>
<protein>
    <recommendedName>
        <fullName evidence="15">DnaJ homolog l(2)tid, mitochondrial</fullName>
    </recommendedName>
    <alternativeName>
        <fullName evidence="14">Protein lethal(2)tumorous imaginal discs</fullName>
    </alternativeName>
</protein>
<feature type="zinc finger region" description="CR-type" evidence="16">
    <location>
        <begin position="207"/>
        <end position="285"/>
    </location>
</feature>
<dbReference type="SUPFAM" id="SSF49493">
    <property type="entry name" value="HSP40/DnaJ peptide-binding domain"/>
    <property type="match status" value="2"/>
</dbReference>
<evidence type="ECO:0000313" key="19">
    <source>
        <dbReference type="EMBL" id="MOY34485.1"/>
    </source>
</evidence>
<evidence type="ECO:0000256" key="16">
    <source>
        <dbReference type="PROSITE-ProRule" id="PRU00546"/>
    </source>
</evidence>
<evidence type="ECO:0000256" key="14">
    <source>
        <dbReference type="ARBA" id="ARBA00080150"/>
    </source>
</evidence>
<evidence type="ECO:0000256" key="12">
    <source>
        <dbReference type="ARBA" id="ARBA00023136"/>
    </source>
</evidence>
<dbReference type="Pfam" id="PF00226">
    <property type="entry name" value="DnaJ"/>
    <property type="match status" value="1"/>
</dbReference>
<keyword evidence="11" id="KW-0496">Mitochondrion</keyword>
<dbReference type="InterPro" id="IPR001623">
    <property type="entry name" value="DnaJ_domain"/>
</dbReference>
<dbReference type="Pfam" id="PF00684">
    <property type="entry name" value="DnaJ_CXXCXGXG"/>
    <property type="match status" value="1"/>
</dbReference>
<keyword evidence="12" id="KW-0472">Membrane</keyword>
<keyword evidence="6 16" id="KW-0863">Zinc-finger</keyword>
<keyword evidence="8 16" id="KW-0862">Zinc</keyword>
<dbReference type="InterPro" id="IPR051938">
    <property type="entry name" value="Apopto_cytoskel_mod"/>
</dbReference>
<dbReference type="InterPro" id="IPR012724">
    <property type="entry name" value="DnaJ"/>
</dbReference>
<evidence type="ECO:0000256" key="13">
    <source>
        <dbReference type="ARBA" id="ARBA00023186"/>
    </source>
</evidence>
<dbReference type="GeneID" id="115333029"/>